<evidence type="ECO:0000313" key="3">
    <source>
        <dbReference type="Proteomes" id="UP001434883"/>
    </source>
</evidence>
<comment type="caution">
    <text evidence="2">The sequence shown here is derived from an EMBL/GenBank/DDBJ whole genome shotgun (WGS) entry which is preliminary data.</text>
</comment>
<dbReference type="Gene3D" id="1.10.287.110">
    <property type="entry name" value="DnaJ domain"/>
    <property type="match status" value="1"/>
</dbReference>
<gene>
    <name evidence="2" type="ORF">XENOCAPTIV_030681</name>
</gene>
<protein>
    <submittedName>
        <fullName evidence="2">Uncharacterized protein</fullName>
    </submittedName>
</protein>
<reference evidence="2 3" key="1">
    <citation type="submission" date="2021-06" db="EMBL/GenBank/DDBJ databases">
        <authorList>
            <person name="Palmer J.M."/>
        </authorList>
    </citation>
    <scope>NUCLEOTIDE SEQUENCE [LARGE SCALE GENOMIC DNA]</scope>
    <source>
        <strain evidence="2 3">XC_2019</strain>
        <tissue evidence="2">Muscle</tissue>
    </source>
</reference>
<feature type="non-terminal residue" evidence="2">
    <location>
        <position position="1"/>
    </location>
</feature>
<evidence type="ECO:0000256" key="1">
    <source>
        <dbReference type="SAM" id="MobiDB-lite"/>
    </source>
</evidence>
<evidence type="ECO:0000313" key="2">
    <source>
        <dbReference type="EMBL" id="MEQ2206537.1"/>
    </source>
</evidence>
<name>A0ABV0REF9_9TELE</name>
<feature type="region of interest" description="Disordered" evidence="1">
    <location>
        <begin position="51"/>
        <end position="73"/>
    </location>
</feature>
<dbReference type="PANTHER" id="PTHR43908">
    <property type="entry name" value="AT29763P-RELATED"/>
    <property type="match status" value="1"/>
</dbReference>
<feature type="compositionally biased region" description="Polar residues" evidence="1">
    <location>
        <begin position="60"/>
        <end position="73"/>
    </location>
</feature>
<feature type="region of interest" description="Disordered" evidence="1">
    <location>
        <begin position="112"/>
        <end position="134"/>
    </location>
</feature>
<organism evidence="2 3">
    <name type="scientific">Xenoophorus captivus</name>
    <dbReference type="NCBI Taxonomy" id="1517983"/>
    <lineage>
        <taxon>Eukaryota</taxon>
        <taxon>Metazoa</taxon>
        <taxon>Chordata</taxon>
        <taxon>Craniata</taxon>
        <taxon>Vertebrata</taxon>
        <taxon>Euteleostomi</taxon>
        <taxon>Actinopterygii</taxon>
        <taxon>Neopterygii</taxon>
        <taxon>Teleostei</taxon>
        <taxon>Neoteleostei</taxon>
        <taxon>Acanthomorphata</taxon>
        <taxon>Ovalentaria</taxon>
        <taxon>Atherinomorphae</taxon>
        <taxon>Cyprinodontiformes</taxon>
        <taxon>Goodeidae</taxon>
        <taxon>Xenoophorus</taxon>
    </lineage>
</organism>
<dbReference type="InterPro" id="IPR051100">
    <property type="entry name" value="DnaJ_subfamily_B/C"/>
</dbReference>
<dbReference type="SUPFAM" id="SSF46565">
    <property type="entry name" value="Chaperone J-domain"/>
    <property type="match status" value="1"/>
</dbReference>
<proteinExistence type="predicted"/>
<dbReference type="Proteomes" id="UP001434883">
    <property type="component" value="Unassembled WGS sequence"/>
</dbReference>
<dbReference type="InterPro" id="IPR036869">
    <property type="entry name" value="J_dom_sf"/>
</dbReference>
<dbReference type="EMBL" id="JAHRIN010042973">
    <property type="protein sequence ID" value="MEQ2206537.1"/>
    <property type="molecule type" value="Genomic_DNA"/>
</dbReference>
<dbReference type="PANTHER" id="PTHR43908:SF4">
    <property type="entry name" value="DNAJ HOMOLOG SUBFAMILY B MEMBER 14"/>
    <property type="match status" value="1"/>
</dbReference>
<sequence length="202" mass="22510">LTAGQEKEEEKKMEGNRDEAEKCINIATKVLEAGDKEKALKFLYKAEKLYPTDRAKGGPKTTQKQRVPSQEESIRNLQEATLKASQMSRWKGLKEIGNAYAVLSNPAKRQQYDLTGGEEPSSPSQSHGGGFDFHRGFEADITPEDLFNMFFGGGFPSCKRTVHKRKHRSDLIAASSVFDAPFISASFKFLLKDSSSTDLIRT</sequence>
<keyword evidence="3" id="KW-1185">Reference proteome</keyword>
<accession>A0ABV0REF9</accession>